<organism evidence="2 3">
    <name type="scientific">Armillaria borealis</name>
    <dbReference type="NCBI Taxonomy" id="47425"/>
    <lineage>
        <taxon>Eukaryota</taxon>
        <taxon>Fungi</taxon>
        <taxon>Dikarya</taxon>
        <taxon>Basidiomycota</taxon>
        <taxon>Agaricomycotina</taxon>
        <taxon>Agaricomycetes</taxon>
        <taxon>Agaricomycetidae</taxon>
        <taxon>Agaricales</taxon>
        <taxon>Marasmiineae</taxon>
        <taxon>Physalacriaceae</taxon>
        <taxon>Armillaria</taxon>
    </lineage>
</organism>
<protein>
    <submittedName>
        <fullName evidence="2">Uncharacterized protein</fullName>
    </submittedName>
</protein>
<proteinExistence type="predicted"/>
<sequence>MLGRGRSGAEGVVSVREIVVEEILTRVDALNYKSSQAGPRLSVCTVTYIDQNKERCAVGVEYAISKNGPCYRSRAQQEHYLDESREAGARLDYGTSDRAAWRRAYEEEKPTFFIESWVHEVARDHGITSMGGSNGQEYREDETIEVLRDGDLDCAVYQNWQGGTESALVLAKEWWGRQREELNTRGSGKILGWDRNLVRKTGRRSIRTLNVLRNPRKLGRDYTKKAEFQGKKSERHWQLVIDSALSWWYKGVPHRWIDESKDDSKESKEQPQHRAGTKCQDTPSVLLGDDHGGSFYVRTIR</sequence>
<reference evidence="2" key="1">
    <citation type="submission" date="2023-06" db="EMBL/GenBank/DDBJ databases">
        <authorList>
            <consortium name="Lawrence Berkeley National Laboratory"/>
            <person name="Ahrendt S."/>
            <person name="Sahu N."/>
            <person name="Indic B."/>
            <person name="Wong-Bajracharya J."/>
            <person name="Merenyi Z."/>
            <person name="Ke H.-M."/>
            <person name="Monk M."/>
            <person name="Kocsube S."/>
            <person name="Drula E."/>
            <person name="Lipzen A."/>
            <person name="Balint B."/>
            <person name="Henrissat B."/>
            <person name="Andreopoulos B."/>
            <person name="Martin F.M."/>
            <person name="Harder C.B."/>
            <person name="Rigling D."/>
            <person name="Ford K.L."/>
            <person name="Foster G.D."/>
            <person name="Pangilinan J."/>
            <person name="Papanicolaou A."/>
            <person name="Barry K."/>
            <person name="LaButti K."/>
            <person name="Viragh M."/>
            <person name="Koriabine M."/>
            <person name="Yan M."/>
            <person name="Riley R."/>
            <person name="Champramary S."/>
            <person name="Plett K.L."/>
            <person name="Tsai I.J."/>
            <person name="Slot J."/>
            <person name="Sipos G."/>
            <person name="Plett J."/>
            <person name="Nagy L.G."/>
            <person name="Grigoriev I.V."/>
        </authorList>
    </citation>
    <scope>NUCLEOTIDE SEQUENCE</scope>
    <source>
        <strain evidence="2">FPL87.14</strain>
    </source>
</reference>
<dbReference type="AlphaFoldDB" id="A0AA39MVC6"/>
<dbReference type="EMBL" id="JAUEPT010000011">
    <property type="protein sequence ID" value="KAK0447558.1"/>
    <property type="molecule type" value="Genomic_DNA"/>
</dbReference>
<dbReference type="Proteomes" id="UP001175226">
    <property type="component" value="Unassembled WGS sequence"/>
</dbReference>
<comment type="caution">
    <text evidence="2">The sequence shown here is derived from an EMBL/GenBank/DDBJ whole genome shotgun (WGS) entry which is preliminary data.</text>
</comment>
<feature type="region of interest" description="Disordered" evidence="1">
    <location>
        <begin position="260"/>
        <end position="284"/>
    </location>
</feature>
<keyword evidence="3" id="KW-1185">Reference proteome</keyword>
<gene>
    <name evidence="2" type="ORF">EV421DRAFT_1733424</name>
</gene>
<evidence type="ECO:0000256" key="1">
    <source>
        <dbReference type="SAM" id="MobiDB-lite"/>
    </source>
</evidence>
<evidence type="ECO:0000313" key="3">
    <source>
        <dbReference type="Proteomes" id="UP001175226"/>
    </source>
</evidence>
<name>A0AA39MVC6_9AGAR</name>
<feature type="compositionally biased region" description="Basic and acidic residues" evidence="1">
    <location>
        <begin position="260"/>
        <end position="272"/>
    </location>
</feature>
<evidence type="ECO:0000313" key="2">
    <source>
        <dbReference type="EMBL" id="KAK0447558.1"/>
    </source>
</evidence>
<accession>A0AA39MVC6</accession>